<dbReference type="KEGG" id="pmc:P9515_04341"/>
<dbReference type="EMBL" id="CP000552">
    <property type="protein sequence ID" value="ABM71643.1"/>
    <property type="molecule type" value="Genomic_DNA"/>
</dbReference>
<protein>
    <submittedName>
        <fullName evidence="1">Uncharacterized protein</fullName>
    </submittedName>
</protein>
<dbReference type="GeneID" id="60200438"/>
<dbReference type="Proteomes" id="UP000001589">
    <property type="component" value="Chromosome"/>
</dbReference>
<sequence length="111" mass="13463">MLPYKNVKSKSDKYYCLEPKYICSNKDFRLEVFMKKECDLMPLIDNSYYFYGEKWQQKDIVTQSRFLPKLRRKVNDKLGSDKSKEVCEKGLKITNLRQFNKLYKEYFGNKN</sequence>
<dbReference type="HOGENOM" id="CLU_2156102_0_0_3"/>
<evidence type="ECO:0000313" key="1">
    <source>
        <dbReference type="EMBL" id="ABM71643.1"/>
    </source>
</evidence>
<reference evidence="1 2" key="1">
    <citation type="journal article" date="2007" name="PLoS Genet.">
        <title>Patterns and implications of gene gain and loss in the evolution of Prochlorococcus.</title>
        <authorList>
            <person name="Kettler G.C."/>
            <person name="Martiny A.C."/>
            <person name="Huang K."/>
            <person name="Zucker J."/>
            <person name="Coleman M.L."/>
            <person name="Rodrigue S."/>
            <person name="Chen F."/>
            <person name="Lapidus A."/>
            <person name="Ferriera S."/>
            <person name="Johnson J."/>
            <person name="Steglich C."/>
            <person name="Church G.M."/>
            <person name="Richardson P."/>
            <person name="Chisholm S.W."/>
        </authorList>
    </citation>
    <scope>NUCLEOTIDE SEQUENCE [LARGE SCALE GENOMIC DNA]</scope>
    <source>
        <strain evidence="1 2">MIT 9515</strain>
    </source>
</reference>
<evidence type="ECO:0000313" key="2">
    <source>
        <dbReference type="Proteomes" id="UP000001589"/>
    </source>
</evidence>
<proteinExistence type="predicted"/>
<dbReference type="OrthoDB" id="4948232at2"/>
<accession>A2BV32</accession>
<gene>
    <name evidence="1" type="ordered locus">P9515_04341</name>
</gene>
<dbReference type="AlphaFoldDB" id="A2BV32"/>
<name>A2BV32_PROM5</name>
<dbReference type="RefSeq" id="WP_011819751.1">
    <property type="nucleotide sequence ID" value="NC_008817.1"/>
</dbReference>
<organism evidence="1 2">
    <name type="scientific">Prochlorococcus marinus (strain MIT 9515)</name>
    <dbReference type="NCBI Taxonomy" id="167542"/>
    <lineage>
        <taxon>Bacteria</taxon>
        <taxon>Bacillati</taxon>
        <taxon>Cyanobacteriota</taxon>
        <taxon>Cyanophyceae</taxon>
        <taxon>Synechococcales</taxon>
        <taxon>Prochlorococcaceae</taxon>
        <taxon>Prochlorococcus</taxon>
    </lineage>
</organism>